<organism evidence="1 2">
    <name type="scientific">Araneus ventricosus</name>
    <name type="common">Orbweaver spider</name>
    <name type="synonym">Epeira ventricosa</name>
    <dbReference type="NCBI Taxonomy" id="182803"/>
    <lineage>
        <taxon>Eukaryota</taxon>
        <taxon>Metazoa</taxon>
        <taxon>Ecdysozoa</taxon>
        <taxon>Arthropoda</taxon>
        <taxon>Chelicerata</taxon>
        <taxon>Arachnida</taxon>
        <taxon>Araneae</taxon>
        <taxon>Araneomorphae</taxon>
        <taxon>Entelegynae</taxon>
        <taxon>Araneoidea</taxon>
        <taxon>Araneidae</taxon>
        <taxon>Araneus</taxon>
    </lineage>
</organism>
<proteinExistence type="predicted"/>
<reference evidence="1 2" key="1">
    <citation type="journal article" date="2019" name="Sci. Rep.">
        <title>Orb-weaving spider Araneus ventricosus genome elucidates the spidroin gene catalogue.</title>
        <authorList>
            <person name="Kono N."/>
            <person name="Nakamura H."/>
            <person name="Ohtoshi R."/>
            <person name="Moran D.A.P."/>
            <person name="Shinohara A."/>
            <person name="Yoshida Y."/>
            <person name="Fujiwara M."/>
            <person name="Mori M."/>
            <person name="Tomita M."/>
            <person name="Arakawa K."/>
        </authorList>
    </citation>
    <scope>NUCLEOTIDE SEQUENCE [LARGE SCALE GENOMIC DNA]</scope>
</reference>
<sequence>MIISSNHFWAHEQSNITWILCTWNQPTNVEALLGWKLKGISCRLLQNEFTDGMCSGNKQDNVCNQQKATSVLSKHPVSTE</sequence>
<protein>
    <submittedName>
        <fullName evidence="1">Uncharacterized protein</fullName>
    </submittedName>
</protein>
<gene>
    <name evidence="1" type="ORF">AVEN_163821_1</name>
</gene>
<evidence type="ECO:0000313" key="2">
    <source>
        <dbReference type="Proteomes" id="UP000499080"/>
    </source>
</evidence>
<dbReference type="Proteomes" id="UP000499080">
    <property type="component" value="Unassembled WGS sequence"/>
</dbReference>
<evidence type="ECO:0000313" key="1">
    <source>
        <dbReference type="EMBL" id="GBN38803.1"/>
    </source>
</evidence>
<dbReference type="EMBL" id="BGPR01009243">
    <property type="protein sequence ID" value="GBN38803.1"/>
    <property type="molecule type" value="Genomic_DNA"/>
</dbReference>
<accession>A0A4Y2NIS8</accession>
<dbReference type="AlphaFoldDB" id="A0A4Y2NIS8"/>
<name>A0A4Y2NIS8_ARAVE</name>
<keyword evidence="2" id="KW-1185">Reference proteome</keyword>
<comment type="caution">
    <text evidence="1">The sequence shown here is derived from an EMBL/GenBank/DDBJ whole genome shotgun (WGS) entry which is preliminary data.</text>
</comment>